<dbReference type="GO" id="GO:0008270">
    <property type="term" value="F:zinc ion binding"/>
    <property type="evidence" value="ECO:0007669"/>
    <property type="project" value="UniProtKB-KW"/>
</dbReference>
<dbReference type="InterPro" id="IPR036236">
    <property type="entry name" value="Znf_C2H2_sf"/>
</dbReference>
<feature type="domain" description="C2H2-type" evidence="2">
    <location>
        <begin position="106"/>
        <end position="128"/>
    </location>
</feature>
<organism evidence="3 4">
    <name type="scientific">Nezara viridula</name>
    <name type="common">Southern green stink bug</name>
    <name type="synonym">Cimex viridulus</name>
    <dbReference type="NCBI Taxonomy" id="85310"/>
    <lineage>
        <taxon>Eukaryota</taxon>
        <taxon>Metazoa</taxon>
        <taxon>Ecdysozoa</taxon>
        <taxon>Arthropoda</taxon>
        <taxon>Hexapoda</taxon>
        <taxon>Insecta</taxon>
        <taxon>Pterygota</taxon>
        <taxon>Neoptera</taxon>
        <taxon>Paraneoptera</taxon>
        <taxon>Hemiptera</taxon>
        <taxon>Heteroptera</taxon>
        <taxon>Panheteroptera</taxon>
        <taxon>Pentatomomorpha</taxon>
        <taxon>Pentatomoidea</taxon>
        <taxon>Pentatomidae</taxon>
        <taxon>Pentatominae</taxon>
        <taxon>Nezara</taxon>
    </lineage>
</organism>
<dbReference type="EMBL" id="OV725079">
    <property type="protein sequence ID" value="CAH1395566.1"/>
    <property type="molecule type" value="Genomic_DNA"/>
</dbReference>
<evidence type="ECO:0000259" key="2">
    <source>
        <dbReference type="PROSITE" id="PS50157"/>
    </source>
</evidence>
<evidence type="ECO:0000313" key="4">
    <source>
        <dbReference type="Proteomes" id="UP001152798"/>
    </source>
</evidence>
<keyword evidence="1" id="KW-0479">Metal-binding</keyword>
<dbReference type="InterPro" id="IPR013087">
    <property type="entry name" value="Znf_C2H2_type"/>
</dbReference>
<reference evidence="3" key="1">
    <citation type="submission" date="2022-01" db="EMBL/GenBank/DDBJ databases">
        <authorList>
            <person name="King R."/>
        </authorList>
    </citation>
    <scope>NUCLEOTIDE SEQUENCE</scope>
</reference>
<evidence type="ECO:0000256" key="1">
    <source>
        <dbReference type="PROSITE-ProRule" id="PRU00042"/>
    </source>
</evidence>
<gene>
    <name evidence="3" type="ORF">NEZAVI_LOCUS5816</name>
</gene>
<keyword evidence="1" id="KW-0863">Zinc-finger</keyword>
<sequence>MWPVFTQEGNKQENYNYSLINFDHPSHNTMYTENIVGNTTEIPQSLLVIDNHNIETKPPQLQLLTPPLSCGDLNIPNGTVVPPDLPKMFLDLLVPVQGLKSKKLPYDCSLCGDRFATWNSLVTHNKSHRRPACLACGTILPSASKLTSHKAYCQGNSDAVVITSKYGRSRPVKSYLAKLT</sequence>
<name>A0A9P0H525_NEZVI</name>
<dbReference type="AlphaFoldDB" id="A0A9P0H525"/>
<dbReference type="PROSITE" id="PS50157">
    <property type="entry name" value="ZINC_FINGER_C2H2_2"/>
    <property type="match status" value="1"/>
</dbReference>
<dbReference type="PROSITE" id="PS00028">
    <property type="entry name" value="ZINC_FINGER_C2H2_1"/>
    <property type="match status" value="1"/>
</dbReference>
<keyword evidence="4" id="KW-1185">Reference proteome</keyword>
<proteinExistence type="predicted"/>
<evidence type="ECO:0000313" key="3">
    <source>
        <dbReference type="EMBL" id="CAH1395566.1"/>
    </source>
</evidence>
<keyword evidence="1" id="KW-0862">Zinc</keyword>
<accession>A0A9P0H525</accession>
<dbReference type="Gene3D" id="3.30.160.60">
    <property type="entry name" value="Classic Zinc Finger"/>
    <property type="match status" value="1"/>
</dbReference>
<dbReference type="SUPFAM" id="SSF57667">
    <property type="entry name" value="beta-beta-alpha zinc fingers"/>
    <property type="match status" value="1"/>
</dbReference>
<dbReference type="Proteomes" id="UP001152798">
    <property type="component" value="Chromosome 3"/>
</dbReference>
<dbReference type="OrthoDB" id="8054813at2759"/>
<protein>
    <recommendedName>
        <fullName evidence="2">C2H2-type domain-containing protein</fullName>
    </recommendedName>
</protein>